<dbReference type="VEuPathDB" id="AmoebaDB:NAEGRDRAFT_70547"/>
<dbReference type="EMBL" id="GG738885">
    <property type="protein sequence ID" value="EFC41431.1"/>
    <property type="molecule type" value="Genomic_DNA"/>
</dbReference>
<proteinExistence type="predicted"/>
<evidence type="ECO:0000313" key="1">
    <source>
        <dbReference type="EMBL" id="EFC41431.1"/>
    </source>
</evidence>
<sequence>MSEANIIQQVAAEAFNELFYNFNFDIPDCVSNELSNNDLNPVSPKEGTSANVSTLDESYIDQLIDLELRNVPSSLGLVWSKLSNANEFLFETKASNSSQQTNRNVSFTTPAPISSNICPVNDTNKHQSLSNISNTNPNYISFHIPESSSFHKNKDPKKKENIKRKLPAKLSCQIFPQQIRRN</sequence>
<dbReference type="GeneID" id="8862399"/>
<dbReference type="Proteomes" id="UP000006671">
    <property type="component" value="Unassembled WGS sequence"/>
</dbReference>
<dbReference type="KEGG" id="ngr:NAEGRDRAFT_70547"/>
<name>D2VNM1_NAEGR</name>
<reference evidence="1 2" key="1">
    <citation type="journal article" date="2010" name="Cell">
        <title>The genome of Naegleria gruberi illuminates early eukaryotic versatility.</title>
        <authorList>
            <person name="Fritz-Laylin L.K."/>
            <person name="Prochnik S.E."/>
            <person name="Ginger M.L."/>
            <person name="Dacks J.B."/>
            <person name="Carpenter M.L."/>
            <person name="Field M.C."/>
            <person name="Kuo A."/>
            <person name="Paredez A."/>
            <person name="Chapman J."/>
            <person name="Pham J."/>
            <person name="Shu S."/>
            <person name="Neupane R."/>
            <person name="Cipriano M."/>
            <person name="Mancuso J."/>
            <person name="Tu H."/>
            <person name="Salamov A."/>
            <person name="Lindquist E."/>
            <person name="Shapiro H."/>
            <person name="Lucas S."/>
            <person name="Grigoriev I.V."/>
            <person name="Cande W.Z."/>
            <person name="Fulton C."/>
            <person name="Rokhsar D.S."/>
            <person name="Dawson S.C."/>
        </authorList>
    </citation>
    <scope>NUCLEOTIDE SEQUENCE [LARGE SCALE GENOMIC DNA]</scope>
    <source>
        <strain evidence="1 2">NEG-M</strain>
    </source>
</reference>
<organism evidence="2">
    <name type="scientific">Naegleria gruberi</name>
    <name type="common">Amoeba</name>
    <dbReference type="NCBI Taxonomy" id="5762"/>
    <lineage>
        <taxon>Eukaryota</taxon>
        <taxon>Discoba</taxon>
        <taxon>Heterolobosea</taxon>
        <taxon>Tetramitia</taxon>
        <taxon>Eutetramitia</taxon>
        <taxon>Vahlkampfiidae</taxon>
        <taxon>Naegleria</taxon>
    </lineage>
</organism>
<dbReference type="AlphaFoldDB" id="D2VNM1"/>
<dbReference type="RefSeq" id="XP_002674175.1">
    <property type="nucleotide sequence ID" value="XM_002674129.1"/>
</dbReference>
<gene>
    <name evidence="1" type="ORF">NAEGRDRAFT_70547</name>
</gene>
<keyword evidence="2" id="KW-1185">Reference proteome</keyword>
<accession>D2VNM1</accession>
<dbReference type="InParanoid" id="D2VNM1"/>
<evidence type="ECO:0000313" key="2">
    <source>
        <dbReference type="Proteomes" id="UP000006671"/>
    </source>
</evidence>
<protein>
    <submittedName>
        <fullName evidence="1">Predicted protein</fullName>
    </submittedName>
</protein>